<dbReference type="Proteomes" id="UP000297245">
    <property type="component" value="Unassembled WGS sequence"/>
</dbReference>
<feature type="region of interest" description="Disordered" evidence="1">
    <location>
        <begin position="379"/>
        <end position="420"/>
    </location>
</feature>
<gene>
    <name evidence="3" type="ORF">K435DRAFT_785315</name>
</gene>
<evidence type="ECO:0000313" key="4">
    <source>
        <dbReference type="Proteomes" id="UP000297245"/>
    </source>
</evidence>
<keyword evidence="2" id="KW-0812">Transmembrane</keyword>
<dbReference type="CDD" id="cd12841">
    <property type="entry name" value="TM_EphA1"/>
    <property type="match status" value="1"/>
</dbReference>
<name>A0A4S8KXP3_DENBC</name>
<evidence type="ECO:0000256" key="2">
    <source>
        <dbReference type="SAM" id="Phobius"/>
    </source>
</evidence>
<dbReference type="Gene3D" id="2.60.120.260">
    <property type="entry name" value="Galactose-binding domain-like"/>
    <property type="match status" value="1"/>
</dbReference>
<keyword evidence="4" id="KW-1185">Reference proteome</keyword>
<dbReference type="AlphaFoldDB" id="A0A4S8KXP3"/>
<reference evidence="3 4" key="1">
    <citation type="journal article" date="2019" name="Nat. Ecol. Evol.">
        <title>Megaphylogeny resolves global patterns of mushroom evolution.</title>
        <authorList>
            <person name="Varga T."/>
            <person name="Krizsan K."/>
            <person name="Foldi C."/>
            <person name="Dima B."/>
            <person name="Sanchez-Garcia M."/>
            <person name="Sanchez-Ramirez S."/>
            <person name="Szollosi G.J."/>
            <person name="Szarkandi J.G."/>
            <person name="Papp V."/>
            <person name="Albert L."/>
            <person name="Andreopoulos W."/>
            <person name="Angelini C."/>
            <person name="Antonin V."/>
            <person name="Barry K.W."/>
            <person name="Bougher N.L."/>
            <person name="Buchanan P."/>
            <person name="Buyck B."/>
            <person name="Bense V."/>
            <person name="Catcheside P."/>
            <person name="Chovatia M."/>
            <person name="Cooper J."/>
            <person name="Damon W."/>
            <person name="Desjardin D."/>
            <person name="Finy P."/>
            <person name="Geml J."/>
            <person name="Haridas S."/>
            <person name="Hughes K."/>
            <person name="Justo A."/>
            <person name="Karasinski D."/>
            <person name="Kautmanova I."/>
            <person name="Kiss B."/>
            <person name="Kocsube S."/>
            <person name="Kotiranta H."/>
            <person name="LaButti K.M."/>
            <person name="Lechner B.E."/>
            <person name="Liimatainen K."/>
            <person name="Lipzen A."/>
            <person name="Lukacs Z."/>
            <person name="Mihaltcheva S."/>
            <person name="Morgado L.N."/>
            <person name="Niskanen T."/>
            <person name="Noordeloos M.E."/>
            <person name="Ohm R.A."/>
            <person name="Ortiz-Santana B."/>
            <person name="Ovrebo C."/>
            <person name="Racz N."/>
            <person name="Riley R."/>
            <person name="Savchenko A."/>
            <person name="Shiryaev A."/>
            <person name="Soop K."/>
            <person name="Spirin V."/>
            <person name="Szebenyi C."/>
            <person name="Tomsovsky M."/>
            <person name="Tulloss R.E."/>
            <person name="Uehling J."/>
            <person name="Grigoriev I.V."/>
            <person name="Vagvolgyi C."/>
            <person name="Papp T."/>
            <person name="Martin F.M."/>
            <person name="Miettinen O."/>
            <person name="Hibbett D.S."/>
            <person name="Nagy L.G."/>
        </authorList>
    </citation>
    <scope>NUCLEOTIDE SEQUENCE [LARGE SCALE GENOMIC DNA]</scope>
    <source>
        <strain evidence="3 4">CBS 962.96</strain>
    </source>
</reference>
<keyword evidence="2" id="KW-0472">Membrane</keyword>
<accession>A0A4S8KXP3</accession>
<evidence type="ECO:0000256" key="1">
    <source>
        <dbReference type="SAM" id="MobiDB-lite"/>
    </source>
</evidence>
<protein>
    <submittedName>
        <fullName evidence="3">Uncharacterized protein</fullName>
    </submittedName>
</protein>
<feature type="region of interest" description="Disordered" evidence="1">
    <location>
        <begin position="431"/>
        <end position="450"/>
    </location>
</feature>
<evidence type="ECO:0000313" key="3">
    <source>
        <dbReference type="EMBL" id="THU80774.1"/>
    </source>
</evidence>
<keyword evidence="2" id="KW-1133">Transmembrane helix</keyword>
<sequence>MPTTSPLIIIDDELAASKPNLFTFISPESAGTLQWFTNTDVHPFYGQTITDNSGTDLNSQAGFNLSFFGTGATIMGFTTCDFSDQCHLKVALDDGDEQTITPTEFDPNRVILDMQNLPEGNHNIHVNASDAGLFMVVDYALIYPGPNTDVSKQLLYVNHSDPAINYTIGNWLKRGSGADTTRGTVTRGDTMEFSFSGSNLTAYSVFNQTTGGNISLAVTVDGDLPQQITASSTLTEAATALGGYDDQVELYHPLFNFPLDDDVGAHTVSIQLLSLSESQVFDFRGFMYNPSFQFLNSETSIVPDKVTGNGTGGNGSGSGSGSGSNGNSGNNDYSGGQNGSKLSGGAIAGIVIGTLLVIGLAVAAGIIFFRRKRRVYTAPPSEMQTSPLSPFPNTRSYDPGNNVHSSPTASSTQDGSSNVTPFMKTYVPANASATSDDGFRTSPKMSSPPTTAAFDSFAPQPVDQPVSRLLSPQPVAQTPVTQQIIGEANNREENRPPLSQTQIVEMIERLNNRVEELHRPPAYSSNNGTMV</sequence>
<proteinExistence type="predicted"/>
<feature type="compositionally biased region" description="Gly residues" evidence="1">
    <location>
        <begin position="309"/>
        <end position="326"/>
    </location>
</feature>
<dbReference type="EMBL" id="ML179871">
    <property type="protein sequence ID" value="THU80774.1"/>
    <property type="molecule type" value="Genomic_DNA"/>
</dbReference>
<feature type="transmembrane region" description="Helical" evidence="2">
    <location>
        <begin position="346"/>
        <end position="369"/>
    </location>
</feature>
<feature type="compositionally biased region" description="Polar residues" evidence="1">
    <location>
        <begin position="402"/>
        <end position="420"/>
    </location>
</feature>
<feature type="compositionally biased region" description="Polar residues" evidence="1">
    <location>
        <begin position="382"/>
        <end position="396"/>
    </location>
</feature>
<feature type="region of interest" description="Disordered" evidence="1">
    <location>
        <begin position="305"/>
        <end position="335"/>
    </location>
</feature>
<organism evidence="3 4">
    <name type="scientific">Dendrothele bispora (strain CBS 962.96)</name>
    <dbReference type="NCBI Taxonomy" id="1314807"/>
    <lineage>
        <taxon>Eukaryota</taxon>
        <taxon>Fungi</taxon>
        <taxon>Dikarya</taxon>
        <taxon>Basidiomycota</taxon>
        <taxon>Agaricomycotina</taxon>
        <taxon>Agaricomycetes</taxon>
        <taxon>Agaricomycetidae</taxon>
        <taxon>Agaricales</taxon>
        <taxon>Agaricales incertae sedis</taxon>
        <taxon>Dendrothele</taxon>
    </lineage>
</organism>
<dbReference type="OrthoDB" id="2901006at2759"/>